<dbReference type="GO" id="GO:0016020">
    <property type="term" value="C:membrane"/>
    <property type="evidence" value="ECO:0007669"/>
    <property type="project" value="InterPro"/>
</dbReference>
<evidence type="ECO:0000256" key="5">
    <source>
        <dbReference type="ARBA" id="ARBA00023180"/>
    </source>
</evidence>
<sequence length="2157" mass="222882">MRRSGPSSAQEVGIERPRCAYQHDLHSPEADFRALLFNLHRKKAMATTPQYNFTVTLDDLSFILKQIKIAEATTLPNGQIDGAALAAAVGSPLLPNGLRTVDGTWNNLLPGMERLGAADNVMPRLVPVNLQGPYATPTTTASGFLPANSVIDPQPRIISNLIVDQTASNFAAIIAADDRAANSTFPGLDTVQVTENGTLFIPNQSPDIGLSAPFNGVMTFFGQFFDHGLDLITKGNGLVFVPLMPDDPLYVEGSPTNFMVLSRAVDSVGPGPDGVLGTGDDDPNAHTNTTTPFVDQNQTYTSHPSHQVFLREYELVPTGTDGHLAPASTGNLLSGDYGLGTWGDVKTQAAEMLGIQLTDQDVFNVPLVATDRYGNFIPGTNGFAQIVTAHGLVEANPSDNGGQGTLLPPDTFRTDHQFLIDIAHNAVPTNDFGAVLAPDADNVTGGVPNPNYDPTRPASVDNPLFLPQAAGTYDNETLDRHYATGDGRGNENIGLTTMHAIFHSEHDRLVAAYKDTILGSGDTALINEWLATPLAAGRDLTLNPLTQAEIDGLAWNGDRLFQAGRFVTEMQYQHLVFEEFARGVAPTVDPFVFSNSPTLDPAIVEEFANVVYRFGHSMLTETVARLDPTLAASDIGLIQAFLNPVEFTMDGTLTQEEAIGSVIRGMSRQVGNEIDEFITEALRNNLVGLPLDLATLNMSRARETGAPTFNEARAVFYEQTGDSQFAPYTSWADLAPHLKNPASIINFIAAYGQHESILTATTLEEKRDAAFDLVMGVPGETAAQRTARMDFLHGTGTWNADASGLNDVDFWVGGLAEAKLEFGGMLGPTFNYVFENQMENLQNGDRFYYLSRTQGLNLLNELEANSFSALAMRNSDLGMDGNTTHLPGMLFATPSYTLEMDQSLQRTGILGPDGVTMNGDPTRGNPFLDAFNPLVVRVAAHLDNDGDGIFDDGGVLSYAYDGGDHVVLGGTAGDDFIYGGRGMDTIWGDAGNDRIDAGDEADQVHGGDGDDIITDHGTVAGGADFLRGDEGNDVISGGAGNDVLFGGGGSDFIYTGNDFTEVFAGRGDDFILGGNGPDGLMGNEGDDWIEGGEGFDGLSGENSQLFFNSTIIGHDVLNGNGNDTDYDGESGDDIMIQGPGIQRSNGMFGFDWASHKGDVGNANSDLGIPIFNSQEPFTLRDRFDSVEGLSGWNGDDILVGASALKGAAGGAGAGPGNPPDESDLKSQNVALIDGFAELLGMTQQDVEALAFNTSVIDVTLGAEVIIGGAGSDTITGNLGNDYLDGDAWLNTRIRVTNTATDANTQANELLSVDSMTELTSRMVSGEINPGQLHIVREILQSETAATDVDTAVYHGDFIDYTLTSNTNGTVTVAHTTVQAGVLDDGIDQIRNFERAQFADRTVALVNVAPEILSFGGAASFTVQRPENDSFVAFIDATDANVTDGILFPDQVLSYSLFGDDATRFQIDQLSGLLSFVAAPNFEVATDLDNDNVYDVIVRVSDGSLFDEQALAIEVINADDAVTGSIHLSVGSQTNTAATLAAASTLADEDAAGPLTTTLQWQRFDTATNTWVDIAAATGSTLANQAGVTERVVTQYTDAFGTHTITSVETAVVGTSGNNNLTGTAGSDIILGLGGNDTLNGGAGDDLVDGGAGNDTLVAAAGDGNDTLVGGAGTDTYTLAATTAAAVVNLTTGTATSAQIGADTLSGVENVTGSQGGDTITDSTAANVLIGGGGQDTFIMVGDNVRDTIDGVGAGNTVDYSAATANLTVALNNNNAVVGGTGTTAATSDIVTNVDNFIGGSGNDNITGNGAANVLTGGGGNDTLTGLGGADNLIGGAGNDTLVASVNDGNDTMNGGAGTDTYVLANTTAAANVNLTTGVSTSGQTGTDSLTNIENVTGSQGGDTITDSSVANVLTGGGGADTFVMTNDNVRDTVDGAGGSNTVDYSASTANLNVTLGTNAVVGNSGTSAGTSDVISNIDNFTGGSGNDNVTGNGNANVLVGNGGNDTLTGLGGADTLNGGAGNDTLSGGNGGDTLIGGAGVDSLTGGGGADVFDFNATTDSGVGAGNRDIVQDFATGTDDLDFSTIDANTGAGGNQAFAFSGVEGAAITGAGQLRYDVQGVAPNETTLVNANVNANVAPDMQVQLVGQQNLTAADVVA</sequence>
<evidence type="ECO:0000256" key="2">
    <source>
        <dbReference type="ARBA" id="ARBA00004613"/>
    </source>
</evidence>
<keyword evidence="4" id="KW-0677">Repeat</keyword>
<dbReference type="SUPFAM" id="SSF48113">
    <property type="entry name" value="Heme-dependent peroxidases"/>
    <property type="match status" value="1"/>
</dbReference>
<dbReference type="GO" id="GO:0007156">
    <property type="term" value="P:homophilic cell adhesion via plasma membrane adhesion molecules"/>
    <property type="evidence" value="ECO:0007669"/>
    <property type="project" value="InterPro"/>
</dbReference>
<dbReference type="PANTHER" id="PTHR11475:SF4">
    <property type="entry name" value="CHORION PEROXIDASE"/>
    <property type="match status" value="1"/>
</dbReference>
<dbReference type="Gene3D" id="2.150.10.10">
    <property type="entry name" value="Serralysin-like metalloprotease, C-terminal"/>
    <property type="match status" value="8"/>
</dbReference>
<evidence type="ECO:0000313" key="8">
    <source>
        <dbReference type="Proteomes" id="UP000469385"/>
    </source>
</evidence>
<keyword evidence="3" id="KW-0964">Secreted</keyword>
<dbReference type="PANTHER" id="PTHR11475">
    <property type="entry name" value="OXIDASE/PEROXIDASE"/>
    <property type="match status" value="1"/>
</dbReference>
<comment type="caution">
    <text evidence="7">The sequence shown here is derived from an EMBL/GenBank/DDBJ whole genome shotgun (WGS) entry which is preliminary data.</text>
</comment>
<dbReference type="InterPro" id="IPR013858">
    <property type="entry name" value="Peptidase_M10B_C"/>
</dbReference>
<dbReference type="GO" id="GO:0005509">
    <property type="term" value="F:calcium ion binding"/>
    <property type="evidence" value="ECO:0007669"/>
    <property type="project" value="InterPro"/>
</dbReference>
<dbReference type="Gene3D" id="2.60.40.60">
    <property type="entry name" value="Cadherins"/>
    <property type="match status" value="1"/>
</dbReference>
<dbReference type="Pfam" id="PF08548">
    <property type="entry name" value="Peptidase_M10_C"/>
    <property type="match status" value="1"/>
</dbReference>
<proteinExistence type="predicted"/>
<dbReference type="InterPro" id="IPR018511">
    <property type="entry name" value="Hemolysin-typ_Ca-bd_CS"/>
</dbReference>
<gene>
    <name evidence="7" type="ORF">GON04_18105</name>
</gene>
<dbReference type="InterPro" id="IPR037120">
    <property type="entry name" value="Haem_peroxidase_sf_animal"/>
</dbReference>
<dbReference type="GO" id="GO:0005615">
    <property type="term" value="C:extracellular space"/>
    <property type="evidence" value="ECO:0007669"/>
    <property type="project" value="InterPro"/>
</dbReference>
<dbReference type="CDD" id="cd09821">
    <property type="entry name" value="An_peroxidase_bacterial_2"/>
    <property type="match status" value="1"/>
</dbReference>
<organism evidence="7 8">
    <name type="scientific">Ramlibacter pinisoli</name>
    <dbReference type="NCBI Taxonomy" id="2682844"/>
    <lineage>
        <taxon>Bacteria</taxon>
        <taxon>Pseudomonadati</taxon>
        <taxon>Pseudomonadota</taxon>
        <taxon>Betaproteobacteria</taxon>
        <taxon>Burkholderiales</taxon>
        <taxon>Comamonadaceae</taxon>
        <taxon>Ramlibacter</taxon>
    </lineage>
</organism>
<evidence type="ECO:0000256" key="4">
    <source>
        <dbReference type="ARBA" id="ARBA00022737"/>
    </source>
</evidence>
<dbReference type="InterPro" id="IPR002126">
    <property type="entry name" value="Cadherin-like_dom"/>
</dbReference>
<keyword evidence="8" id="KW-1185">Reference proteome</keyword>
<dbReference type="GO" id="GO:0004601">
    <property type="term" value="F:peroxidase activity"/>
    <property type="evidence" value="ECO:0007669"/>
    <property type="project" value="UniProtKB-KW"/>
</dbReference>
<dbReference type="GO" id="GO:0006979">
    <property type="term" value="P:response to oxidative stress"/>
    <property type="evidence" value="ECO:0007669"/>
    <property type="project" value="InterPro"/>
</dbReference>
<evidence type="ECO:0000256" key="1">
    <source>
        <dbReference type="ARBA" id="ARBA00001913"/>
    </source>
</evidence>
<keyword evidence="7" id="KW-0575">Peroxidase</keyword>
<dbReference type="InterPro" id="IPR001343">
    <property type="entry name" value="Hemolysn_Ca-bd"/>
</dbReference>
<dbReference type="Pfam" id="PF00353">
    <property type="entry name" value="HemolysinCabind"/>
    <property type="match status" value="10"/>
</dbReference>
<name>A0A6N8IZK9_9BURK</name>
<feature type="domain" description="Cadherin" evidence="6">
    <location>
        <begin position="1431"/>
        <end position="1525"/>
    </location>
</feature>
<accession>A0A6N8IZK9</accession>
<comment type="subcellular location">
    <subcellularLocation>
        <location evidence="2">Secreted</location>
    </subcellularLocation>
</comment>
<dbReference type="Proteomes" id="UP000469385">
    <property type="component" value="Unassembled WGS sequence"/>
</dbReference>
<dbReference type="Gene3D" id="1.10.640.10">
    <property type="entry name" value="Haem peroxidase domain superfamily, animal type"/>
    <property type="match status" value="1"/>
</dbReference>
<keyword evidence="7" id="KW-0560">Oxidoreductase</keyword>
<reference evidence="7 8" key="1">
    <citation type="submission" date="2019-12" db="EMBL/GenBank/DDBJ databases">
        <authorList>
            <person name="Huq M.A."/>
        </authorList>
    </citation>
    <scope>NUCLEOTIDE SEQUENCE [LARGE SCALE GENOMIC DNA]</scope>
    <source>
        <strain evidence="7 8">MAH-25</strain>
    </source>
</reference>
<evidence type="ECO:0000313" key="7">
    <source>
        <dbReference type="EMBL" id="MVQ31376.1"/>
    </source>
</evidence>
<dbReference type="Pfam" id="PF03098">
    <property type="entry name" value="An_peroxidase"/>
    <property type="match status" value="2"/>
</dbReference>
<keyword evidence="5" id="KW-0325">Glycoprotein</keyword>
<evidence type="ECO:0000256" key="3">
    <source>
        <dbReference type="ARBA" id="ARBA00022525"/>
    </source>
</evidence>
<dbReference type="SUPFAM" id="SSF51120">
    <property type="entry name" value="beta-Roll"/>
    <property type="match status" value="5"/>
</dbReference>
<dbReference type="PROSITE" id="PS00330">
    <property type="entry name" value="HEMOLYSIN_CALCIUM"/>
    <property type="match status" value="6"/>
</dbReference>
<dbReference type="GO" id="GO:0020037">
    <property type="term" value="F:heme binding"/>
    <property type="evidence" value="ECO:0007669"/>
    <property type="project" value="InterPro"/>
</dbReference>
<dbReference type="InterPro" id="IPR010255">
    <property type="entry name" value="Haem_peroxidase_sf"/>
</dbReference>
<dbReference type="EMBL" id="WSEL01000009">
    <property type="protein sequence ID" value="MVQ31376.1"/>
    <property type="molecule type" value="Genomic_DNA"/>
</dbReference>
<dbReference type="PRINTS" id="PR00313">
    <property type="entry name" value="CABNDNGRPT"/>
</dbReference>
<comment type="cofactor">
    <cofactor evidence="1">
        <name>Ca(2+)</name>
        <dbReference type="ChEBI" id="CHEBI:29108"/>
    </cofactor>
</comment>
<dbReference type="InterPro" id="IPR019791">
    <property type="entry name" value="Haem_peroxidase_animal"/>
</dbReference>
<dbReference type="PROSITE" id="PS50292">
    <property type="entry name" value="PEROXIDASE_3"/>
    <property type="match status" value="1"/>
</dbReference>
<protein>
    <submittedName>
        <fullName evidence="7">Heme peroxidase</fullName>
    </submittedName>
</protein>
<dbReference type="PROSITE" id="PS50268">
    <property type="entry name" value="CADHERIN_2"/>
    <property type="match status" value="1"/>
</dbReference>
<evidence type="ECO:0000259" key="6">
    <source>
        <dbReference type="PROSITE" id="PS50268"/>
    </source>
</evidence>
<dbReference type="InterPro" id="IPR011049">
    <property type="entry name" value="Serralysin-like_metalloprot_C"/>
</dbReference>